<evidence type="ECO:0000256" key="2">
    <source>
        <dbReference type="ARBA" id="ARBA00022527"/>
    </source>
</evidence>
<dbReference type="Gene3D" id="3.30.200.20">
    <property type="entry name" value="Phosphorylase Kinase, domain 1"/>
    <property type="match status" value="1"/>
</dbReference>
<dbReference type="CDD" id="cd14132">
    <property type="entry name" value="STKc_CK2_alpha"/>
    <property type="match status" value="1"/>
</dbReference>
<dbReference type="FunFam" id="3.30.200.20:FF:000088">
    <property type="entry name" value="Casein kinase II subunit alpha"/>
    <property type="match status" value="1"/>
</dbReference>
<protein>
    <recommendedName>
        <fullName evidence="1">non-specific serine/threonine protein kinase</fullName>
        <ecNumber evidence="1">2.7.11.1</ecNumber>
    </recommendedName>
</protein>
<keyword evidence="3" id="KW-0808">Transferase</keyword>
<dbReference type="PANTHER" id="PTHR24054:SF0">
    <property type="entry name" value="CASEIN KINASE II SUBUNIT ALPHA"/>
    <property type="match status" value="1"/>
</dbReference>
<feature type="binding site" evidence="9">
    <location>
        <position position="70"/>
    </location>
    <ligand>
        <name>ATP</name>
        <dbReference type="ChEBI" id="CHEBI:30616"/>
    </ligand>
</feature>
<keyword evidence="6 9" id="KW-0067">ATP-binding</keyword>
<dbReference type="GO" id="GO:0005956">
    <property type="term" value="C:protein kinase CK2 complex"/>
    <property type="evidence" value="ECO:0007669"/>
    <property type="project" value="TreeGrafter"/>
</dbReference>
<evidence type="ECO:0000259" key="10">
    <source>
        <dbReference type="PROSITE" id="PS50011"/>
    </source>
</evidence>
<evidence type="ECO:0000256" key="5">
    <source>
        <dbReference type="ARBA" id="ARBA00022777"/>
    </source>
</evidence>
<dbReference type="Proteomes" id="UP000315496">
    <property type="component" value="Chromosome 1"/>
</dbReference>
<dbReference type="GO" id="GO:0031981">
    <property type="term" value="C:nuclear lumen"/>
    <property type="evidence" value="ECO:0007669"/>
    <property type="project" value="UniProtKB-ARBA"/>
</dbReference>
<dbReference type="Gene3D" id="1.10.510.10">
    <property type="entry name" value="Transferase(Phosphotransferase) domain 1"/>
    <property type="match status" value="1"/>
</dbReference>
<evidence type="ECO:0000256" key="4">
    <source>
        <dbReference type="ARBA" id="ARBA00022741"/>
    </source>
</evidence>
<dbReference type="PANTHER" id="PTHR24054">
    <property type="entry name" value="CASEIN KINASE II SUBUNIT ALPHA"/>
    <property type="match status" value="1"/>
</dbReference>
<evidence type="ECO:0000313" key="11">
    <source>
        <dbReference type="EMBL" id="TNJ30419.1"/>
    </source>
</evidence>
<proteinExistence type="predicted"/>
<evidence type="ECO:0000256" key="9">
    <source>
        <dbReference type="PROSITE-ProRule" id="PRU10141"/>
    </source>
</evidence>
<dbReference type="Pfam" id="PF00069">
    <property type="entry name" value="Pkinase"/>
    <property type="match status" value="1"/>
</dbReference>
<dbReference type="GO" id="GO:0051726">
    <property type="term" value="P:regulation of cell cycle"/>
    <property type="evidence" value="ECO:0007669"/>
    <property type="project" value="TreeGrafter"/>
</dbReference>
<dbReference type="InterPro" id="IPR017441">
    <property type="entry name" value="Protein_kinase_ATP_BS"/>
</dbReference>
<comment type="caution">
    <text evidence="11">The sequence shown here is derived from an EMBL/GenBank/DDBJ whole genome shotgun (WGS) entry which is preliminary data.</text>
</comment>
<keyword evidence="12" id="KW-1185">Reference proteome</keyword>
<dbReference type="SUPFAM" id="SSF56112">
    <property type="entry name" value="Protein kinase-like (PK-like)"/>
    <property type="match status" value="1"/>
</dbReference>
<organism evidence="11 12">
    <name type="scientific">Giardia muris</name>
    <dbReference type="NCBI Taxonomy" id="5742"/>
    <lineage>
        <taxon>Eukaryota</taxon>
        <taxon>Metamonada</taxon>
        <taxon>Diplomonadida</taxon>
        <taxon>Hexamitidae</taxon>
        <taxon>Giardiinae</taxon>
        <taxon>Giardia</taxon>
    </lineage>
</organism>
<keyword evidence="2" id="KW-0723">Serine/threonine-protein kinase</keyword>
<evidence type="ECO:0000313" key="12">
    <source>
        <dbReference type="Proteomes" id="UP000315496"/>
    </source>
</evidence>
<dbReference type="GO" id="GO:0004674">
    <property type="term" value="F:protein serine/threonine kinase activity"/>
    <property type="evidence" value="ECO:0007669"/>
    <property type="project" value="UniProtKB-KW"/>
</dbReference>
<sequence length="434" mass="49448">MTAQEHLPVRPKVNMHALAQFPPSYAFHDTLPCVYGRQDDYEIGRKLGYGKYSDVFEGYCPETDSSVVIKILKPVRKKKICREIKILSNLIGGPNCINLLDVVPVHGSDYPALIMEHGGLSLAHSLPQLDSQSIRIIIFQTLRALDWLHIHGIIHRDTKPGNITYDLTTHKLHLLDYGLAEFYSYGTTLHHRVASRHFKSPELLVGYQLYDYSLDIWSLGAMAAGMIFRRNPFFRGTNNVNQLDKIVEILGSAKLFDLLDKYGIKLPQARAAELRGYDGMSFDVFLNNDNQHLVCEQALDFLKKVLVYDPEERLTVREAIAHPYFDPIREQMADLAIKDIKASKKLRDSLMSAQGKDLPPHIEGIIGLHPSSLPTWKVADPDKQDFPIPISPSEMTNNPQKYDEFTEEWNEYWVTLQRNILKAGMATYGEQIDE</sequence>
<dbReference type="EMBL" id="VDLU01000001">
    <property type="protein sequence ID" value="TNJ30419.1"/>
    <property type="molecule type" value="Genomic_DNA"/>
</dbReference>
<evidence type="ECO:0000256" key="8">
    <source>
        <dbReference type="ARBA" id="ARBA00048679"/>
    </source>
</evidence>
<keyword evidence="4 9" id="KW-0547">Nucleotide-binding</keyword>
<dbReference type="VEuPathDB" id="GiardiaDB:GMRT_14099"/>
<dbReference type="InterPro" id="IPR045216">
    <property type="entry name" value="CK2_alpha"/>
</dbReference>
<dbReference type="GO" id="GO:0005829">
    <property type="term" value="C:cytosol"/>
    <property type="evidence" value="ECO:0007669"/>
    <property type="project" value="TreeGrafter"/>
</dbReference>
<dbReference type="GO" id="GO:0005524">
    <property type="term" value="F:ATP binding"/>
    <property type="evidence" value="ECO:0007669"/>
    <property type="project" value="UniProtKB-UniRule"/>
</dbReference>
<dbReference type="OrthoDB" id="10254671at2759"/>
<dbReference type="InterPro" id="IPR000719">
    <property type="entry name" value="Prot_kinase_dom"/>
</dbReference>
<evidence type="ECO:0000256" key="1">
    <source>
        <dbReference type="ARBA" id="ARBA00012513"/>
    </source>
</evidence>
<dbReference type="GO" id="GO:0006357">
    <property type="term" value="P:regulation of transcription by RNA polymerase II"/>
    <property type="evidence" value="ECO:0007669"/>
    <property type="project" value="UniProtKB-ARBA"/>
</dbReference>
<evidence type="ECO:0000256" key="6">
    <source>
        <dbReference type="ARBA" id="ARBA00022840"/>
    </source>
</evidence>
<dbReference type="AlphaFoldDB" id="A0A4Z1TD09"/>
<reference evidence="11 12" key="1">
    <citation type="submission" date="2019-05" db="EMBL/GenBank/DDBJ databases">
        <title>The compact genome of Giardia muris reveals important steps in the evolution of intestinal protozoan parasites.</title>
        <authorList>
            <person name="Xu F."/>
            <person name="Jimenez-Gonzalez A."/>
            <person name="Einarsson E."/>
            <person name="Astvaldsson A."/>
            <person name="Peirasmaki D."/>
            <person name="Eckmann L."/>
            <person name="Andersson J.O."/>
            <person name="Svard S.G."/>
            <person name="Jerlstrom-Hultqvist J."/>
        </authorList>
    </citation>
    <scope>NUCLEOTIDE SEQUENCE [LARGE SCALE GENOMIC DNA]</scope>
    <source>
        <strain evidence="11 12">Roberts-Thomson</strain>
    </source>
</reference>
<accession>A0A4Z1TD09</accession>
<name>A0A4Z1TD09_GIAMU</name>
<evidence type="ECO:0000256" key="7">
    <source>
        <dbReference type="ARBA" id="ARBA00047899"/>
    </source>
</evidence>
<evidence type="ECO:0000256" key="3">
    <source>
        <dbReference type="ARBA" id="ARBA00022679"/>
    </source>
</evidence>
<gene>
    <name evidence="11" type="ORF">GMRT_14099</name>
</gene>
<feature type="domain" description="Protein kinase" evidence="10">
    <location>
        <begin position="41"/>
        <end position="325"/>
    </location>
</feature>
<dbReference type="FunFam" id="1.10.510.10:FF:000459">
    <property type="entry name" value="Casein kinase II subunit alpha"/>
    <property type="match status" value="1"/>
</dbReference>
<comment type="catalytic activity">
    <reaction evidence="7">
        <text>L-threonyl-[protein] + ATP = O-phospho-L-threonyl-[protein] + ADP + H(+)</text>
        <dbReference type="Rhea" id="RHEA:46608"/>
        <dbReference type="Rhea" id="RHEA-COMP:11060"/>
        <dbReference type="Rhea" id="RHEA-COMP:11605"/>
        <dbReference type="ChEBI" id="CHEBI:15378"/>
        <dbReference type="ChEBI" id="CHEBI:30013"/>
        <dbReference type="ChEBI" id="CHEBI:30616"/>
        <dbReference type="ChEBI" id="CHEBI:61977"/>
        <dbReference type="ChEBI" id="CHEBI:456216"/>
        <dbReference type="EC" id="2.7.11.1"/>
    </reaction>
</comment>
<keyword evidence="5 11" id="KW-0418">Kinase</keyword>
<dbReference type="PROSITE" id="PS50011">
    <property type="entry name" value="PROTEIN_KINASE_DOM"/>
    <property type="match status" value="1"/>
</dbReference>
<dbReference type="PROSITE" id="PS00107">
    <property type="entry name" value="PROTEIN_KINASE_ATP"/>
    <property type="match status" value="1"/>
</dbReference>
<dbReference type="InterPro" id="IPR011009">
    <property type="entry name" value="Kinase-like_dom_sf"/>
</dbReference>
<comment type="catalytic activity">
    <reaction evidence="8">
        <text>L-seryl-[protein] + ATP = O-phospho-L-seryl-[protein] + ADP + H(+)</text>
        <dbReference type="Rhea" id="RHEA:17989"/>
        <dbReference type="Rhea" id="RHEA-COMP:9863"/>
        <dbReference type="Rhea" id="RHEA-COMP:11604"/>
        <dbReference type="ChEBI" id="CHEBI:15378"/>
        <dbReference type="ChEBI" id="CHEBI:29999"/>
        <dbReference type="ChEBI" id="CHEBI:30616"/>
        <dbReference type="ChEBI" id="CHEBI:83421"/>
        <dbReference type="ChEBI" id="CHEBI:456216"/>
        <dbReference type="EC" id="2.7.11.1"/>
    </reaction>
</comment>
<dbReference type="EC" id="2.7.11.1" evidence="1"/>